<proteinExistence type="predicted"/>
<keyword evidence="2" id="KW-1185">Reference proteome</keyword>
<feature type="non-terminal residue" evidence="1">
    <location>
        <position position="1"/>
    </location>
</feature>
<gene>
    <name evidence="1" type="ORF">R3P38DRAFT_2412653</name>
</gene>
<dbReference type="Proteomes" id="UP001362999">
    <property type="component" value="Unassembled WGS sequence"/>
</dbReference>
<protein>
    <recommendedName>
        <fullName evidence="3">Integrase</fullName>
    </recommendedName>
</protein>
<evidence type="ECO:0000313" key="1">
    <source>
        <dbReference type="EMBL" id="KAK7059399.1"/>
    </source>
</evidence>
<evidence type="ECO:0008006" key="3">
    <source>
        <dbReference type="Google" id="ProtNLM"/>
    </source>
</evidence>
<accession>A0AAW0E247</accession>
<sequence>VCPRDAAPWFASAFSQATAIGLGPHFNALLDAWTRIEVASKFESEHSLPATSRPAEVSRWIEGNRARAPPVKNVTAYATRL</sequence>
<dbReference type="EMBL" id="JAWWNJ010000003">
    <property type="protein sequence ID" value="KAK7059399.1"/>
    <property type="molecule type" value="Genomic_DNA"/>
</dbReference>
<dbReference type="AlphaFoldDB" id="A0AAW0E247"/>
<evidence type="ECO:0000313" key="2">
    <source>
        <dbReference type="Proteomes" id="UP001362999"/>
    </source>
</evidence>
<feature type="non-terminal residue" evidence="1">
    <location>
        <position position="81"/>
    </location>
</feature>
<organism evidence="1 2">
    <name type="scientific">Favolaschia claudopus</name>
    <dbReference type="NCBI Taxonomy" id="2862362"/>
    <lineage>
        <taxon>Eukaryota</taxon>
        <taxon>Fungi</taxon>
        <taxon>Dikarya</taxon>
        <taxon>Basidiomycota</taxon>
        <taxon>Agaricomycotina</taxon>
        <taxon>Agaricomycetes</taxon>
        <taxon>Agaricomycetidae</taxon>
        <taxon>Agaricales</taxon>
        <taxon>Marasmiineae</taxon>
        <taxon>Mycenaceae</taxon>
        <taxon>Favolaschia</taxon>
    </lineage>
</organism>
<comment type="caution">
    <text evidence="1">The sequence shown here is derived from an EMBL/GenBank/DDBJ whole genome shotgun (WGS) entry which is preliminary data.</text>
</comment>
<name>A0AAW0E247_9AGAR</name>
<reference evidence="1 2" key="1">
    <citation type="journal article" date="2024" name="J Genomics">
        <title>Draft genome sequencing and assembly of Favolaschia claudopus CIRM-BRFM 2984 isolated from oak limbs.</title>
        <authorList>
            <person name="Navarro D."/>
            <person name="Drula E."/>
            <person name="Chaduli D."/>
            <person name="Cazenave R."/>
            <person name="Ahrendt S."/>
            <person name="Wang J."/>
            <person name="Lipzen A."/>
            <person name="Daum C."/>
            <person name="Barry K."/>
            <person name="Grigoriev I.V."/>
            <person name="Favel A."/>
            <person name="Rosso M.N."/>
            <person name="Martin F."/>
        </authorList>
    </citation>
    <scope>NUCLEOTIDE SEQUENCE [LARGE SCALE GENOMIC DNA]</scope>
    <source>
        <strain evidence="1 2">CIRM-BRFM 2984</strain>
    </source>
</reference>